<dbReference type="AlphaFoldDB" id="A0A559IEF5"/>
<evidence type="ECO:0000259" key="1">
    <source>
        <dbReference type="Pfam" id="PF23864"/>
    </source>
</evidence>
<dbReference type="Proteomes" id="UP000318102">
    <property type="component" value="Unassembled WGS sequence"/>
</dbReference>
<reference evidence="2 3" key="1">
    <citation type="submission" date="2019-07" db="EMBL/GenBank/DDBJ databases">
        <authorList>
            <person name="Kim J."/>
        </authorList>
    </citation>
    <scope>NUCLEOTIDE SEQUENCE [LARGE SCALE GENOMIC DNA]</scope>
    <source>
        <strain evidence="2 3">N4</strain>
    </source>
</reference>
<dbReference type="Pfam" id="PF23864">
    <property type="entry name" value="DUF7222"/>
    <property type="match status" value="1"/>
</dbReference>
<organism evidence="2 3">
    <name type="scientific">Paenibacillus agilis</name>
    <dbReference type="NCBI Taxonomy" id="3020863"/>
    <lineage>
        <taxon>Bacteria</taxon>
        <taxon>Bacillati</taxon>
        <taxon>Bacillota</taxon>
        <taxon>Bacilli</taxon>
        <taxon>Bacillales</taxon>
        <taxon>Paenibacillaceae</taxon>
        <taxon>Paenibacillus</taxon>
    </lineage>
</organism>
<feature type="domain" description="DUF7222" evidence="1">
    <location>
        <begin position="23"/>
        <end position="96"/>
    </location>
</feature>
<proteinExistence type="predicted"/>
<dbReference type="RefSeq" id="WP_144994825.1">
    <property type="nucleotide sequence ID" value="NZ_VNJK01000006.1"/>
</dbReference>
<protein>
    <recommendedName>
        <fullName evidence="1">DUF7222 domain-containing protein</fullName>
    </recommendedName>
</protein>
<evidence type="ECO:0000313" key="2">
    <source>
        <dbReference type="EMBL" id="TVX86044.1"/>
    </source>
</evidence>
<name>A0A559IEF5_9BACL</name>
<evidence type="ECO:0000313" key="3">
    <source>
        <dbReference type="Proteomes" id="UP000318102"/>
    </source>
</evidence>
<comment type="caution">
    <text evidence="2">The sequence shown here is derived from an EMBL/GenBank/DDBJ whole genome shotgun (WGS) entry which is preliminary data.</text>
</comment>
<dbReference type="InterPro" id="IPR055646">
    <property type="entry name" value="DUF7222"/>
</dbReference>
<keyword evidence="3" id="KW-1185">Reference proteome</keyword>
<dbReference type="EMBL" id="VNJK01000006">
    <property type="protein sequence ID" value="TVX86044.1"/>
    <property type="molecule type" value="Genomic_DNA"/>
</dbReference>
<accession>A0A559IEF5</accession>
<sequence length="130" mass="15049">MEHTIVTKLENIKSQCDNELIQRVIEDAIENNEDAQSWLEDVRQYGCQSGAVSGLIYHSDTKEFFKEYAVEIGEAFFESAELINIQRVKDSINSFDWFAWFGYEWAVGEVLSKLENYDASEYPDSEEEQG</sequence>
<gene>
    <name evidence="2" type="ORF">FPZ44_24180</name>
</gene>
<dbReference type="OrthoDB" id="2989167at2"/>